<dbReference type="GO" id="GO:0006367">
    <property type="term" value="P:transcription initiation at RNA polymerase II promoter"/>
    <property type="evidence" value="ECO:0007669"/>
    <property type="project" value="InterPro"/>
</dbReference>
<evidence type="ECO:0000256" key="3">
    <source>
        <dbReference type="SAM" id="Coils"/>
    </source>
</evidence>
<feature type="compositionally biased region" description="Acidic residues" evidence="4">
    <location>
        <begin position="471"/>
        <end position="483"/>
    </location>
</feature>
<evidence type="ECO:0000256" key="2">
    <source>
        <dbReference type="ARBA" id="ARBA00023163"/>
    </source>
</evidence>
<dbReference type="GO" id="GO:0005673">
    <property type="term" value="C:transcription factor TFIIE complex"/>
    <property type="evidence" value="ECO:0007669"/>
    <property type="project" value="TreeGrafter"/>
</dbReference>
<evidence type="ECO:0000313" key="6">
    <source>
        <dbReference type="EMBL" id="CAE0413421.1"/>
    </source>
</evidence>
<keyword evidence="1" id="KW-0805">Transcription regulation</keyword>
<keyword evidence="2" id="KW-0804">Transcription</keyword>
<dbReference type="EMBL" id="HBIM01013106">
    <property type="protein sequence ID" value="CAE0413421.1"/>
    <property type="molecule type" value="Transcribed_RNA"/>
</dbReference>
<dbReference type="InterPro" id="IPR036388">
    <property type="entry name" value="WH-like_DNA-bd_sf"/>
</dbReference>
<feature type="compositionally biased region" description="Polar residues" evidence="4">
    <location>
        <begin position="457"/>
        <end position="468"/>
    </location>
</feature>
<sequence>MADLTVYAESLIATVARAFYEDEAVCLIDVLIRDKFLRDDDMAKRLQLPAKRLRATLQFLTDEHLVSFEMVDDLAQGGSQATKFYYIDYNRAVHSIRLRVHLLRKKLEEQERRARGNSFYLCPGYDKKRCNGRYTEQEVQNVVGGDNMLFLCQECSKYFENSPNPPPLEEYTLKLVDNERDLSIAEDNLRRLNVQLSGKSIGNQQLRAGIYDLLQKCRGGRGKDPISSNLPSENFALGIGSKRIEGTGRTMAMKVKKMAEQGLANSAAEAREYLVGGGRRSSNGLSDENLMFLKSAHGHEIQLTVERGAGSRAQVLARQKLRLRKLMDAAASRVGASLPIPVRVAESIKRKAEAAAAAAAAAAASNKKVKTAMSSVPDFLSDNIGRADHERTVAEGVDDWDEENGGDENNDTGERNEPDLLWGDDMEKWVSMPEDERTATFQREYKIEMARQEKMLNLNSGAASPSRPQDQDDDIPWEDGDLN</sequence>
<dbReference type="InterPro" id="IPR017919">
    <property type="entry name" value="TFIIE/TFIIEa_HTH"/>
</dbReference>
<evidence type="ECO:0000256" key="4">
    <source>
        <dbReference type="SAM" id="MobiDB-lite"/>
    </source>
</evidence>
<dbReference type="PANTHER" id="PTHR13097:SF7">
    <property type="entry name" value="GENERAL TRANSCRIPTION FACTOR IIE SUBUNIT 1"/>
    <property type="match status" value="1"/>
</dbReference>
<evidence type="ECO:0000259" key="5">
    <source>
        <dbReference type="PROSITE" id="PS51344"/>
    </source>
</evidence>
<dbReference type="PROSITE" id="PS51344">
    <property type="entry name" value="HTH_TFE_IIE"/>
    <property type="match status" value="1"/>
</dbReference>
<proteinExistence type="predicted"/>
<dbReference type="InterPro" id="IPR024550">
    <property type="entry name" value="TFIIEa/SarR/Rpc3_HTH_dom"/>
</dbReference>
<organism evidence="6">
    <name type="scientific">Amphora coffeiformis</name>
    <dbReference type="NCBI Taxonomy" id="265554"/>
    <lineage>
        <taxon>Eukaryota</taxon>
        <taxon>Sar</taxon>
        <taxon>Stramenopiles</taxon>
        <taxon>Ochrophyta</taxon>
        <taxon>Bacillariophyta</taxon>
        <taxon>Bacillariophyceae</taxon>
        <taxon>Bacillariophycidae</taxon>
        <taxon>Thalassiophysales</taxon>
        <taxon>Catenulaceae</taxon>
        <taxon>Amphora</taxon>
    </lineage>
</organism>
<dbReference type="InterPro" id="IPR002853">
    <property type="entry name" value="TFIIE_asu"/>
</dbReference>
<dbReference type="InterPro" id="IPR036390">
    <property type="entry name" value="WH_DNA-bd_sf"/>
</dbReference>
<feature type="coiled-coil region" evidence="3">
    <location>
        <begin position="168"/>
        <end position="195"/>
    </location>
</feature>
<name>A0A7S3L6B3_9STRA</name>
<protein>
    <recommendedName>
        <fullName evidence="5">HTH TFE/IIEalpha-type domain-containing protein</fullName>
    </recommendedName>
</protein>
<feature type="compositionally biased region" description="Acidic residues" evidence="4">
    <location>
        <begin position="396"/>
        <end position="411"/>
    </location>
</feature>
<keyword evidence="3" id="KW-0175">Coiled coil</keyword>
<dbReference type="SUPFAM" id="SSF46785">
    <property type="entry name" value="Winged helix' DNA-binding domain"/>
    <property type="match status" value="1"/>
</dbReference>
<dbReference type="Pfam" id="PF02002">
    <property type="entry name" value="TFIIE_alpha"/>
    <property type="match status" value="1"/>
</dbReference>
<evidence type="ECO:0000256" key="1">
    <source>
        <dbReference type="ARBA" id="ARBA00023015"/>
    </source>
</evidence>
<dbReference type="InterPro" id="IPR039997">
    <property type="entry name" value="TFE"/>
</dbReference>
<dbReference type="PANTHER" id="PTHR13097">
    <property type="entry name" value="TRANSCRIPTION INITIATION FACTOR IIE, ALPHA SUBUNIT"/>
    <property type="match status" value="1"/>
</dbReference>
<accession>A0A7S3L6B3</accession>
<feature type="region of interest" description="Disordered" evidence="4">
    <location>
        <begin position="393"/>
        <end position="423"/>
    </location>
</feature>
<dbReference type="SMART" id="SM00531">
    <property type="entry name" value="TFIIE"/>
    <property type="match status" value="1"/>
</dbReference>
<gene>
    <name evidence="6" type="ORF">ACOF00016_LOCUS10677</name>
</gene>
<dbReference type="AlphaFoldDB" id="A0A7S3L6B3"/>
<dbReference type="Gene3D" id="1.10.10.10">
    <property type="entry name" value="Winged helix-like DNA-binding domain superfamily/Winged helix DNA-binding domain"/>
    <property type="match status" value="1"/>
</dbReference>
<feature type="region of interest" description="Disordered" evidence="4">
    <location>
        <begin position="456"/>
        <end position="483"/>
    </location>
</feature>
<feature type="domain" description="HTH TFE/IIEalpha-type" evidence="5">
    <location>
        <begin position="8"/>
        <end position="97"/>
    </location>
</feature>
<reference evidence="6" key="1">
    <citation type="submission" date="2021-01" db="EMBL/GenBank/DDBJ databases">
        <authorList>
            <person name="Corre E."/>
            <person name="Pelletier E."/>
            <person name="Niang G."/>
            <person name="Scheremetjew M."/>
            <person name="Finn R."/>
            <person name="Kale V."/>
            <person name="Holt S."/>
            <person name="Cochrane G."/>
            <person name="Meng A."/>
            <person name="Brown T."/>
            <person name="Cohen L."/>
        </authorList>
    </citation>
    <scope>NUCLEOTIDE SEQUENCE</scope>
    <source>
        <strain evidence="6">CCMP127</strain>
    </source>
</reference>